<organism evidence="1 2">
    <name type="scientific">Penicillium chrysogenum</name>
    <name type="common">Penicillium notatum</name>
    <dbReference type="NCBI Taxonomy" id="5076"/>
    <lineage>
        <taxon>Eukaryota</taxon>
        <taxon>Fungi</taxon>
        <taxon>Dikarya</taxon>
        <taxon>Ascomycota</taxon>
        <taxon>Pezizomycotina</taxon>
        <taxon>Eurotiomycetes</taxon>
        <taxon>Eurotiomycetidae</taxon>
        <taxon>Eurotiales</taxon>
        <taxon>Aspergillaceae</taxon>
        <taxon>Penicillium</taxon>
        <taxon>Penicillium chrysogenum species complex</taxon>
    </lineage>
</organism>
<gene>
    <name evidence="1" type="ORF">N7505_000664</name>
</gene>
<name>A0ABQ8WUP1_PENCH</name>
<evidence type="ECO:0000313" key="1">
    <source>
        <dbReference type="EMBL" id="KAJ5282684.1"/>
    </source>
</evidence>
<keyword evidence="2" id="KW-1185">Reference proteome</keyword>
<evidence type="ECO:0000313" key="2">
    <source>
        <dbReference type="Proteomes" id="UP001220256"/>
    </source>
</evidence>
<accession>A0ABQ8WUP1</accession>
<comment type="caution">
    <text evidence="1">The sequence shown here is derived from an EMBL/GenBank/DDBJ whole genome shotgun (WGS) entry which is preliminary data.</text>
</comment>
<sequence length="113" mass="12806">MYVFVPEYNAATEKLRDAGGFYSHLVDGTFSTILARNDSDHEYVLPRHTYVGVVEPTTVLRPFECTQNAHETAVARDVGRSSLSDNEMTHICPRVAYSEPRIKVEQDMSRRGQ</sequence>
<protein>
    <submittedName>
        <fullName evidence="1">Uncharacterized protein</fullName>
    </submittedName>
</protein>
<dbReference type="EMBL" id="JAPVEB010000001">
    <property type="protein sequence ID" value="KAJ5282684.1"/>
    <property type="molecule type" value="Genomic_DNA"/>
</dbReference>
<dbReference type="Proteomes" id="UP001220256">
    <property type="component" value="Unassembled WGS sequence"/>
</dbReference>
<reference evidence="1 2" key="1">
    <citation type="journal article" date="2023" name="IMA Fungus">
        <title>Comparative genomic study of the Penicillium genus elucidates a diverse pangenome and 15 lateral gene transfer events.</title>
        <authorList>
            <person name="Petersen C."/>
            <person name="Sorensen T."/>
            <person name="Nielsen M.R."/>
            <person name="Sondergaard T.E."/>
            <person name="Sorensen J.L."/>
            <person name="Fitzpatrick D.A."/>
            <person name="Frisvad J.C."/>
            <person name="Nielsen K.L."/>
        </authorList>
    </citation>
    <scope>NUCLEOTIDE SEQUENCE [LARGE SCALE GENOMIC DNA]</scope>
    <source>
        <strain evidence="1 2">IBT 3361</strain>
    </source>
</reference>
<proteinExistence type="predicted"/>